<evidence type="ECO:0000256" key="1">
    <source>
        <dbReference type="ARBA" id="ARBA00008903"/>
    </source>
</evidence>
<dbReference type="SUPFAM" id="SSF51735">
    <property type="entry name" value="NAD(P)-binding Rossmann-fold domains"/>
    <property type="match status" value="1"/>
</dbReference>
<dbReference type="Pfam" id="PF02423">
    <property type="entry name" value="OCD_Mu_crystall"/>
    <property type="match status" value="1"/>
</dbReference>
<dbReference type="PANTHER" id="PTHR13812:SF19">
    <property type="entry name" value="KETIMINE REDUCTASE MU-CRYSTALLIN"/>
    <property type="match status" value="1"/>
</dbReference>
<dbReference type="NCBIfam" id="NF004793">
    <property type="entry name" value="PRK06141.1"/>
    <property type="match status" value="1"/>
</dbReference>
<evidence type="ECO:0000313" key="3">
    <source>
        <dbReference type="Proteomes" id="UP000199150"/>
    </source>
</evidence>
<name>A0A1G4QJD0_9CAUL</name>
<comment type="similarity">
    <text evidence="1">Belongs to the ornithine cyclodeaminase/mu-crystallin family.</text>
</comment>
<dbReference type="OrthoDB" id="9785971at2"/>
<dbReference type="GO" id="GO:0005737">
    <property type="term" value="C:cytoplasm"/>
    <property type="evidence" value="ECO:0007669"/>
    <property type="project" value="TreeGrafter"/>
</dbReference>
<gene>
    <name evidence="2" type="ORF">SAMN02927928_1282</name>
</gene>
<proteinExistence type="inferred from homology"/>
<dbReference type="Gene3D" id="3.40.50.720">
    <property type="entry name" value="NAD(P)-binding Rossmann-like Domain"/>
    <property type="match status" value="1"/>
</dbReference>
<sequence>MQNLTAHDLIERLPYARLTAQLPKLLKGETRSPQRHVHTISNSGEPDATLLMMPAWSQGMGGVKVVNVTPGNARRHLPAVTASYLLFDAITGEHMALLDGGELTARRTAAVAAIAADRLAVDGAKHLLLVGSGRIASELAFAYRAVRAIETVQVFSPTAANAEKLVAALKAGGFHAEVCTDLAAGVAKADIIACATLSTEPLIRGEWLRSGQHVALIGGYLKDMREADDATITRADIWVDTFAALSEAGDLTQPIATGLLHHEMIKGTLQTLCAGEVVSDREGRITLFKSVGDAAQDLAAASLAVG</sequence>
<dbReference type="FunFam" id="3.40.50.720:FF:000311">
    <property type="entry name" value="Ornithine cyclodeaminase"/>
    <property type="match status" value="1"/>
</dbReference>
<evidence type="ECO:0000313" key="2">
    <source>
        <dbReference type="EMBL" id="SCW44521.1"/>
    </source>
</evidence>
<protein>
    <submittedName>
        <fullName evidence="2">Ornithine cyclodeaminase</fullName>
    </submittedName>
</protein>
<accession>A0A1G4QJD0</accession>
<keyword evidence="3" id="KW-1185">Reference proteome</keyword>
<organism evidence="2 3">
    <name type="scientific">Asticcacaulis taihuensis</name>
    <dbReference type="NCBI Taxonomy" id="260084"/>
    <lineage>
        <taxon>Bacteria</taxon>
        <taxon>Pseudomonadati</taxon>
        <taxon>Pseudomonadota</taxon>
        <taxon>Alphaproteobacteria</taxon>
        <taxon>Caulobacterales</taxon>
        <taxon>Caulobacteraceae</taxon>
        <taxon>Asticcacaulis</taxon>
    </lineage>
</organism>
<dbReference type="InterPro" id="IPR003462">
    <property type="entry name" value="ODC_Mu_crystall"/>
</dbReference>
<dbReference type="GO" id="GO:0016491">
    <property type="term" value="F:oxidoreductase activity"/>
    <property type="evidence" value="ECO:0007669"/>
    <property type="project" value="UniProtKB-ARBA"/>
</dbReference>
<reference evidence="3" key="1">
    <citation type="submission" date="2016-10" db="EMBL/GenBank/DDBJ databases">
        <authorList>
            <person name="Varghese N."/>
            <person name="Submissions S."/>
        </authorList>
    </citation>
    <scope>NUCLEOTIDE SEQUENCE [LARGE SCALE GENOMIC DNA]</scope>
    <source>
        <strain evidence="3">CGMCC 1.3431</strain>
    </source>
</reference>
<dbReference type="Proteomes" id="UP000199150">
    <property type="component" value="Unassembled WGS sequence"/>
</dbReference>
<dbReference type="PIRSF" id="PIRSF001439">
    <property type="entry name" value="CryM"/>
    <property type="match status" value="1"/>
</dbReference>
<dbReference type="InterPro" id="IPR036291">
    <property type="entry name" value="NAD(P)-bd_dom_sf"/>
</dbReference>
<dbReference type="GO" id="GO:0019752">
    <property type="term" value="P:carboxylic acid metabolic process"/>
    <property type="evidence" value="ECO:0007669"/>
    <property type="project" value="UniProtKB-ARBA"/>
</dbReference>
<dbReference type="PANTHER" id="PTHR13812">
    <property type="entry name" value="KETIMINE REDUCTASE MU-CRYSTALLIN"/>
    <property type="match status" value="1"/>
</dbReference>
<dbReference type="AlphaFoldDB" id="A0A1G4QJD0"/>
<dbReference type="STRING" id="260084.SAMN02927928_1282"/>
<dbReference type="InterPro" id="IPR023401">
    <property type="entry name" value="ODC_N"/>
</dbReference>
<dbReference type="Gene3D" id="3.30.1780.10">
    <property type="entry name" value="ornithine cyclodeaminase, domain 1"/>
    <property type="match status" value="1"/>
</dbReference>
<dbReference type="RefSeq" id="WP_090645050.1">
    <property type="nucleotide sequence ID" value="NZ_CBCRYE010000001.1"/>
</dbReference>
<dbReference type="EMBL" id="FMTS01000001">
    <property type="protein sequence ID" value="SCW44521.1"/>
    <property type="molecule type" value="Genomic_DNA"/>
</dbReference>